<dbReference type="Pfam" id="PF05065">
    <property type="entry name" value="Phage_capsid"/>
    <property type="match status" value="1"/>
</dbReference>
<evidence type="ECO:0000313" key="8">
    <source>
        <dbReference type="EMBL" id="AVO37386.1"/>
    </source>
</evidence>
<dbReference type="KEGG" id="thas:C6Y53_06460"/>
<keyword evidence="9" id="KW-1185">Reference proteome</keyword>
<proteinExistence type="predicted"/>
<dbReference type="NCBIfam" id="TIGR01554">
    <property type="entry name" value="major_cap_HK97"/>
    <property type="match status" value="1"/>
</dbReference>
<evidence type="ECO:0000256" key="3">
    <source>
        <dbReference type="ARBA" id="ARBA00022670"/>
    </source>
</evidence>
<name>A0A2S0MNG8_9RHOB</name>
<feature type="domain" description="Phage capsid-like C-terminal" evidence="7">
    <location>
        <begin position="396"/>
        <end position="659"/>
    </location>
</feature>
<evidence type="ECO:0000259" key="6">
    <source>
        <dbReference type="Pfam" id="PF04586"/>
    </source>
</evidence>
<organism evidence="8 9">
    <name type="scientific">Pukyongiella litopenaei</name>
    <dbReference type="NCBI Taxonomy" id="2605946"/>
    <lineage>
        <taxon>Bacteria</taxon>
        <taxon>Pseudomonadati</taxon>
        <taxon>Pseudomonadota</taxon>
        <taxon>Alphaproteobacteria</taxon>
        <taxon>Rhodobacterales</taxon>
        <taxon>Paracoccaceae</taxon>
        <taxon>Pukyongiella</taxon>
    </lineage>
</organism>
<dbReference type="EMBL" id="CP027665">
    <property type="protein sequence ID" value="AVO37386.1"/>
    <property type="molecule type" value="Genomic_DNA"/>
</dbReference>
<dbReference type="GO" id="GO:0006508">
    <property type="term" value="P:proteolysis"/>
    <property type="evidence" value="ECO:0007669"/>
    <property type="project" value="UniProtKB-KW"/>
</dbReference>
<gene>
    <name evidence="8" type="ORF">C6Y53_06460</name>
</gene>
<accession>A0A2S0MNG8</accession>
<comment type="subcellular location">
    <subcellularLocation>
        <location evidence="1">Virion</location>
    </subcellularLocation>
</comment>
<feature type="region of interest" description="Disordered" evidence="5">
    <location>
        <begin position="172"/>
        <end position="207"/>
    </location>
</feature>
<sequence>MRLVGQALTRAITPEQINDNRGNGPLRRTAEVRNVDEEARTVEVAFSSETPVARWFGDEVLDHGTGAMDDTRLRNGAAVLWNHNMDVQIGVVESARVDSDRVGRAVLRFGRSQRAEEIWEDVVDGVIRHVSVGYFVRAITTEERDGETDKVTITEWEPYEISLVSVPADASVGVGRSVGEPPEEGGDEPANTEPQRETAETAETRGSGMKTKIIRNANGDLVRAKVDENGEIIEVIEILERASETQALVQRGTQAEQQRTADLLELGEQYSAQSLAAEAIRNGTSVDDFTRSLLDHVAGNGGSARSGGNQPLDDDAGVIGLTDDEARSFSFLRAFRALANPHDRRAQEEAAFEFEASRAAEQTSNREAQGIMVPADVLRRALNTSTSGSAAGDTGGDSIASDLMAQSFIEMLRNRSVLLGMATPMGGLVGNIDIPGQASGATGYWIGEDDDAPEETQDLRQIGLSPKTAAAYSEITRKMLQQSSLDAEALVRRDLARALALTMDAAGFYGTGTANQPLGIKNLTGINAVIFGAVQPTFAELVQLETEVSADNADVDSMAYIGNAKFRGHCKTTEKFGGSNGATIWEPGGTVNGYRAEITNQVIDGDVFHGNFADMIAAMWGGLDLTIDPYSNSKKGRLRIVAFQDIDFAYRNVESFAYGADAP</sequence>
<evidence type="ECO:0000313" key="9">
    <source>
        <dbReference type="Proteomes" id="UP000237655"/>
    </source>
</evidence>
<keyword evidence="3" id="KW-0645">Protease</keyword>
<dbReference type="AlphaFoldDB" id="A0A2S0MNG8"/>
<dbReference type="InterPro" id="IPR054612">
    <property type="entry name" value="Phage_capsid-like_C"/>
</dbReference>
<keyword evidence="4" id="KW-0378">Hydrolase</keyword>
<dbReference type="InterPro" id="IPR054613">
    <property type="entry name" value="Peptidase_S78_dom"/>
</dbReference>
<protein>
    <submittedName>
        <fullName evidence="8">Phage major capsid protein</fullName>
    </submittedName>
</protein>
<evidence type="ECO:0000259" key="7">
    <source>
        <dbReference type="Pfam" id="PF05065"/>
    </source>
</evidence>
<keyword evidence="2" id="KW-1188">Viral release from host cell</keyword>
<dbReference type="GO" id="GO:0008233">
    <property type="term" value="F:peptidase activity"/>
    <property type="evidence" value="ECO:0007669"/>
    <property type="project" value="UniProtKB-KW"/>
</dbReference>
<evidence type="ECO:0000256" key="2">
    <source>
        <dbReference type="ARBA" id="ARBA00022612"/>
    </source>
</evidence>
<feature type="domain" description="Prohead serine protease" evidence="6">
    <location>
        <begin position="65"/>
        <end position="170"/>
    </location>
</feature>
<reference evidence="9" key="1">
    <citation type="submission" date="2018-03" db="EMBL/GenBank/DDBJ databases">
        <title>Genomic analysis of the strain SH-1 isolated from shrimp intestine.</title>
        <authorList>
            <person name="Kim Y.-S."/>
            <person name="Kim S.-E."/>
            <person name="Kim K.-H."/>
        </authorList>
    </citation>
    <scope>NUCLEOTIDE SEQUENCE [LARGE SCALE GENOMIC DNA]</scope>
    <source>
        <strain evidence="9">SH-1</strain>
    </source>
</reference>
<evidence type="ECO:0000256" key="5">
    <source>
        <dbReference type="SAM" id="MobiDB-lite"/>
    </source>
</evidence>
<feature type="compositionally biased region" description="Basic and acidic residues" evidence="5">
    <location>
        <begin position="194"/>
        <end position="203"/>
    </location>
</feature>
<dbReference type="SUPFAM" id="SSF56563">
    <property type="entry name" value="Major capsid protein gp5"/>
    <property type="match status" value="1"/>
</dbReference>
<evidence type="ECO:0000256" key="1">
    <source>
        <dbReference type="ARBA" id="ARBA00004328"/>
    </source>
</evidence>
<dbReference type="Pfam" id="PF04586">
    <property type="entry name" value="Peptidase_S78"/>
    <property type="match status" value="1"/>
</dbReference>
<dbReference type="Gene3D" id="3.30.2400.10">
    <property type="entry name" value="Major capsid protein gp5"/>
    <property type="match status" value="1"/>
</dbReference>
<evidence type="ECO:0000256" key="4">
    <source>
        <dbReference type="ARBA" id="ARBA00022801"/>
    </source>
</evidence>
<dbReference type="Proteomes" id="UP000237655">
    <property type="component" value="Chromosome"/>
</dbReference>
<dbReference type="InterPro" id="IPR024455">
    <property type="entry name" value="Phage_capsid"/>
</dbReference>